<organism evidence="1 2">
    <name type="scientific">Pseudomonas orientalis</name>
    <dbReference type="NCBI Taxonomy" id="76758"/>
    <lineage>
        <taxon>Bacteria</taxon>
        <taxon>Pseudomonadati</taxon>
        <taxon>Pseudomonadota</taxon>
        <taxon>Gammaproteobacteria</taxon>
        <taxon>Pseudomonadales</taxon>
        <taxon>Pseudomonadaceae</taxon>
        <taxon>Pseudomonas</taxon>
    </lineage>
</organism>
<evidence type="ECO:0000313" key="1">
    <source>
        <dbReference type="EMBL" id="RZI29350.1"/>
    </source>
</evidence>
<dbReference type="RefSeq" id="WP_128875910.1">
    <property type="nucleotide sequence ID" value="NZ_CAXAOR010000037.1"/>
</dbReference>
<proteinExistence type="predicted"/>
<accession>A0A4V2DX52</accession>
<dbReference type="AlphaFoldDB" id="A0A4V2DX52"/>
<evidence type="ECO:0000313" key="2">
    <source>
        <dbReference type="Proteomes" id="UP000293369"/>
    </source>
</evidence>
<name>A0A4V2DX52_9PSED</name>
<evidence type="ECO:0008006" key="3">
    <source>
        <dbReference type="Google" id="ProtNLM"/>
    </source>
</evidence>
<comment type="caution">
    <text evidence="1">The sequence shown here is derived from an EMBL/GenBank/DDBJ whole genome shotgun (WGS) entry which is preliminary data.</text>
</comment>
<protein>
    <recommendedName>
        <fullName evidence="3">Protein rhiA</fullName>
    </recommendedName>
</protein>
<dbReference type="Proteomes" id="UP000293369">
    <property type="component" value="Unassembled WGS sequence"/>
</dbReference>
<sequence>MTMSYTLTLHNKSSMPWMFYIYPTLPEQHHATVSLVWYVTPFNVAPGAEVSLNWTIEYGFVWQAHEVLSGGVKFSAEGQMPGDLKEHNTVTFSELHHTPVFSKPVAGSPTGSMVIHSDTSVQEKGFVVGISIDGRDAFLTPTGPNLTASFKLENNAPKYWIAACDEIELGAVVDIAANINSFEVVFPDGVYEQAYSLDTHNVWAATTHPPSCFKT</sequence>
<reference evidence="1 2" key="1">
    <citation type="submission" date="2019-02" db="EMBL/GenBank/DDBJ databases">
        <title>Pseudomonas spp from wheat grain.</title>
        <authorList>
            <person name="Cho G.-S."/>
            <person name="Franz C.M.A.P."/>
        </authorList>
    </citation>
    <scope>NUCLEOTIDE SEQUENCE [LARGE SCALE GENOMIC DNA]</scope>
    <source>
        <strain evidence="1 2">133NRW</strain>
    </source>
</reference>
<gene>
    <name evidence="1" type="ORF">EUX57_23430</name>
</gene>
<dbReference type="EMBL" id="SGFE01000059">
    <property type="protein sequence ID" value="RZI29350.1"/>
    <property type="molecule type" value="Genomic_DNA"/>
</dbReference>